<feature type="non-terminal residue" evidence="1">
    <location>
        <position position="1"/>
    </location>
</feature>
<evidence type="ECO:0000313" key="2">
    <source>
        <dbReference type="Proteomes" id="UP000887013"/>
    </source>
</evidence>
<accession>A0A8X6SZY2</accession>
<protein>
    <submittedName>
        <fullName evidence="1">Uncharacterized protein</fullName>
    </submittedName>
</protein>
<dbReference type="AlphaFoldDB" id="A0A8X6SZY2"/>
<name>A0A8X6SZY2_NEPPI</name>
<keyword evidence="2" id="KW-1185">Reference proteome</keyword>
<proteinExistence type="predicted"/>
<organism evidence="1 2">
    <name type="scientific">Nephila pilipes</name>
    <name type="common">Giant wood spider</name>
    <name type="synonym">Nephila maculata</name>
    <dbReference type="NCBI Taxonomy" id="299642"/>
    <lineage>
        <taxon>Eukaryota</taxon>
        <taxon>Metazoa</taxon>
        <taxon>Ecdysozoa</taxon>
        <taxon>Arthropoda</taxon>
        <taxon>Chelicerata</taxon>
        <taxon>Arachnida</taxon>
        <taxon>Araneae</taxon>
        <taxon>Araneomorphae</taxon>
        <taxon>Entelegynae</taxon>
        <taxon>Araneoidea</taxon>
        <taxon>Nephilidae</taxon>
        <taxon>Nephila</taxon>
    </lineage>
</organism>
<dbReference type="Proteomes" id="UP000887013">
    <property type="component" value="Unassembled WGS sequence"/>
</dbReference>
<comment type="caution">
    <text evidence="1">The sequence shown here is derived from an EMBL/GenBank/DDBJ whole genome shotgun (WGS) entry which is preliminary data.</text>
</comment>
<gene>
    <name evidence="1" type="ORF">NPIL_29811</name>
</gene>
<reference evidence="1" key="1">
    <citation type="submission" date="2020-08" db="EMBL/GenBank/DDBJ databases">
        <title>Multicomponent nature underlies the extraordinary mechanical properties of spider dragline silk.</title>
        <authorList>
            <person name="Kono N."/>
            <person name="Nakamura H."/>
            <person name="Mori M."/>
            <person name="Yoshida Y."/>
            <person name="Ohtoshi R."/>
            <person name="Malay A.D."/>
            <person name="Moran D.A.P."/>
            <person name="Tomita M."/>
            <person name="Numata K."/>
            <person name="Arakawa K."/>
        </authorList>
    </citation>
    <scope>NUCLEOTIDE SEQUENCE</scope>
</reference>
<evidence type="ECO:0000313" key="1">
    <source>
        <dbReference type="EMBL" id="GFS69177.1"/>
    </source>
</evidence>
<dbReference type="EMBL" id="BMAW01095206">
    <property type="protein sequence ID" value="GFS69177.1"/>
    <property type="molecule type" value="Genomic_DNA"/>
</dbReference>
<sequence>QWERRLAFHHYITCKNFCVLYTGADEIRELIRLREAHAHWANKLIVASDKDEKECIHSHTELGKVFIALHAAKTSQVPLFKILINEVAYDGMLEK</sequence>